<protein>
    <submittedName>
        <fullName evidence="2">Uncharacterized protein</fullName>
    </submittedName>
</protein>
<keyword evidence="3" id="KW-1185">Reference proteome</keyword>
<dbReference type="AlphaFoldDB" id="A0A151X9M8"/>
<gene>
    <name evidence="2" type="ORF">ALC60_04061</name>
</gene>
<dbReference type="EMBL" id="KQ982373">
    <property type="protein sequence ID" value="KYQ57073.1"/>
    <property type="molecule type" value="Genomic_DNA"/>
</dbReference>
<name>A0A151X9M8_9HYME</name>
<organism evidence="2 3">
    <name type="scientific">Mycetomoellerius zeteki</name>
    <dbReference type="NCBI Taxonomy" id="64791"/>
    <lineage>
        <taxon>Eukaryota</taxon>
        <taxon>Metazoa</taxon>
        <taxon>Ecdysozoa</taxon>
        <taxon>Arthropoda</taxon>
        <taxon>Hexapoda</taxon>
        <taxon>Insecta</taxon>
        <taxon>Pterygota</taxon>
        <taxon>Neoptera</taxon>
        <taxon>Endopterygota</taxon>
        <taxon>Hymenoptera</taxon>
        <taxon>Apocrita</taxon>
        <taxon>Aculeata</taxon>
        <taxon>Formicoidea</taxon>
        <taxon>Formicidae</taxon>
        <taxon>Myrmicinae</taxon>
        <taxon>Mycetomoellerius</taxon>
    </lineage>
</organism>
<reference evidence="2 3" key="1">
    <citation type="submission" date="2015-09" db="EMBL/GenBank/DDBJ databases">
        <title>Trachymyrmex zeteki WGS genome.</title>
        <authorList>
            <person name="Nygaard S."/>
            <person name="Hu H."/>
            <person name="Boomsma J."/>
            <person name="Zhang G."/>
        </authorList>
    </citation>
    <scope>NUCLEOTIDE SEQUENCE [LARGE SCALE GENOMIC DNA]</scope>
    <source>
        <strain evidence="2">Tzet28-1</strain>
        <tissue evidence="2">Whole body</tissue>
    </source>
</reference>
<evidence type="ECO:0000313" key="2">
    <source>
        <dbReference type="EMBL" id="KYQ57073.1"/>
    </source>
</evidence>
<evidence type="ECO:0000256" key="1">
    <source>
        <dbReference type="SAM" id="MobiDB-lite"/>
    </source>
</evidence>
<proteinExistence type="predicted"/>
<feature type="compositionally biased region" description="Basic residues" evidence="1">
    <location>
        <begin position="59"/>
        <end position="75"/>
    </location>
</feature>
<dbReference type="Proteomes" id="UP000075809">
    <property type="component" value="Unassembled WGS sequence"/>
</dbReference>
<feature type="region of interest" description="Disordered" evidence="1">
    <location>
        <begin position="59"/>
        <end position="78"/>
    </location>
</feature>
<accession>A0A151X9M8</accession>
<evidence type="ECO:0000313" key="3">
    <source>
        <dbReference type="Proteomes" id="UP000075809"/>
    </source>
</evidence>
<sequence>MNAMSNELAGEQREAEESDNIVELLEIEVVTVIIAKSTLHLQFVTAYIGSPNAAKRKIFDKRARRREGRRPANKRARPDITVAVDASGYSFT</sequence>